<dbReference type="GO" id="GO:0003677">
    <property type="term" value="F:DNA binding"/>
    <property type="evidence" value="ECO:0007669"/>
    <property type="project" value="UniProtKB-KW"/>
</dbReference>
<dbReference type="AlphaFoldDB" id="A0A7W6K7X4"/>
<evidence type="ECO:0000256" key="7">
    <source>
        <dbReference type="HAMAP-Rule" id="MF_00476"/>
    </source>
</evidence>
<comment type="caution">
    <text evidence="11">The sequence shown here is derived from an EMBL/GenBank/DDBJ whole genome shotgun (WGS) entry which is preliminary data.</text>
</comment>
<gene>
    <name evidence="11" type="ORF">GGQ66_004534</name>
</gene>
<dbReference type="Pfam" id="PF01402">
    <property type="entry name" value="RHH_1"/>
    <property type="match status" value="1"/>
</dbReference>
<comment type="cofactor">
    <cofactor evidence="7">
        <name>Ni(2+)</name>
        <dbReference type="ChEBI" id="CHEBI:49786"/>
    </cofactor>
    <text evidence="7">Binds 1 nickel ion per subunit.</text>
</comment>
<dbReference type="HAMAP" id="MF_00476">
    <property type="entry name" value="NikR"/>
    <property type="match status" value="1"/>
</dbReference>
<feature type="binding site" evidence="7">
    <location>
        <position position="81"/>
    </location>
    <ligand>
        <name>Ni(2+)</name>
        <dbReference type="ChEBI" id="CHEBI:49786"/>
    </ligand>
</feature>
<dbReference type="EMBL" id="JACIDU010000039">
    <property type="protein sequence ID" value="MBB4105946.1"/>
    <property type="molecule type" value="Genomic_DNA"/>
</dbReference>
<evidence type="ECO:0000256" key="3">
    <source>
        <dbReference type="ARBA" id="ARBA00022723"/>
    </source>
</evidence>
<dbReference type="SUPFAM" id="SSF47598">
    <property type="entry name" value="Ribbon-helix-helix"/>
    <property type="match status" value="1"/>
</dbReference>
<dbReference type="Gene3D" id="3.30.70.1150">
    <property type="entry name" value="ACT-like. Chain A, domain 2"/>
    <property type="match status" value="1"/>
</dbReference>
<evidence type="ECO:0000256" key="6">
    <source>
        <dbReference type="ARBA" id="ARBA00023163"/>
    </source>
</evidence>
<feature type="region of interest" description="Disordered" evidence="8">
    <location>
        <begin position="139"/>
        <end position="158"/>
    </location>
</feature>
<dbReference type="InterPro" id="IPR045865">
    <property type="entry name" value="ACT-like_dom_sf"/>
</dbReference>
<dbReference type="InterPro" id="IPR002145">
    <property type="entry name" value="CopG"/>
</dbReference>
<evidence type="ECO:0000259" key="10">
    <source>
        <dbReference type="Pfam" id="PF08753"/>
    </source>
</evidence>
<dbReference type="SUPFAM" id="SSF55021">
    <property type="entry name" value="ACT-like"/>
    <property type="match status" value="1"/>
</dbReference>
<dbReference type="Proteomes" id="UP000584824">
    <property type="component" value="Unassembled WGS sequence"/>
</dbReference>
<dbReference type="GO" id="GO:0003700">
    <property type="term" value="F:DNA-binding transcription factor activity"/>
    <property type="evidence" value="ECO:0007669"/>
    <property type="project" value="UniProtKB-UniRule"/>
</dbReference>
<evidence type="ECO:0000256" key="4">
    <source>
        <dbReference type="ARBA" id="ARBA00023015"/>
    </source>
</evidence>
<dbReference type="InterPro" id="IPR014864">
    <property type="entry name" value="TF_NikR_Ni-bd_C"/>
</dbReference>
<name>A0A7W6K7X4_9HYPH</name>
<dbReference type="InterPro" id="IPR010985">
    <property type="entry name" value="Ribbon_hlx_hlx"/>
</dbReference>
<evidence type="ECO:0000259" key="9">
    <source>
        <dbReference type="Pfam" id="PF01402"/>
    </source>
</evidence>
<dbReference type="InterPro" id="IPR050192">
    <property type="entry name" value="CopG/NikR_regulator"/>
</dbReference>
<comment type="similarity">
    <text evidence="1 7">Belongs to the transcriptional regulatory CopG/NikR family.</text>
</comment>
<feature type="domain" description="Ribbon-helix-helix protein CopG" evidence="9">
    <location>
        <begin position="2"/>
        <end position="43"/>
    </location>
</feature>
<proteinExistence type="inferred from homology"/>
<protein>
    <recommendedName>
        <fullName evidence="7">Putative nickel-responsive regulator</fullName>
    </recommendedName>
</protein>
<keyword evidence="4 7" id="KW-0805">Transcription regulation</keyword>
<feature type="binding site" evidence="7">
    <location>
        <position position="100"/>
    </location>
    <ligand>
        <name>Ni(2+)</name>
        <dbReference type="ChEBI" id="CHEBI:49786"/>
    </ligand>
</feature>
<comment type="function">
    <text evidence="7">Transcriptional regulator.</text>
</comment>
<feature type="binding site" evidence="7">
    <location>
        <position position="92"/>
    </location>
    <ligand>
        <name>Ni(2+)</name>
        <dbReference type="ChEBI" id="CHEBI:49786"/>
    </ligand>
</feature>
<dbReference type="InterPro" id="IPR022988">
    <property type="entry name" value="Ni_resp_reg_NikR"/>
</dbReference>
<evidence type="ECO:0000256" key="5">
    <source>
        <dbReference type="ARBA" id="ARBA00023125"/>
    </source>
</evidence>
<dbReference type="NCBIfam" id="NF002815">
    <property type="entry name" value="PRK02967.1"/>
    <property type="match status" value="1"/>
</dbReference>
<keyword evidence="2 7" id="KW-0533">Nickel</keyword>
<evidence type="ECO:0000313" key="12">
    <source>
        <dbReference type="Proteomes" id="UP000584824"/>
    </source>
</evidence>
<dbReference type="InterPro" id="IPR013321">
    <property type="entry name" value="Arc_rbn_hlx_hlx"/>
</dbReference>
<feature type="domain" description="Transcription factor NikR nickel binding C-terminal" evidence="10">
    <location>
        <begin position="58"/>
        <end position="133"/>
    </location>
</feature>
<dbReference type="Gene3D" id="1.10.1220.10">
    <property type="entry name" value="Met repressor-like"/>
    <property type="match status" value="1"/>
</dbReference>
<dbReference type="InterPro" id="IPR027271">
    <property type="entry name" value="Acetolactate_synth/TF_NikR_C"/>
</dbReference>
<keyword evidence="5 7" id="KW-0238">DNA-binding</keyword>
<organism evidence="11 12">
    <name type="scientific">Allorhizobium borbori</name>
    <dbReference type="NCBI Taxonomy" id="485907"/>
    <lineage>
        <taxon>Bacteria</taxon>
        <taxon>Pseudomonadati</taxon>
        <taxon>Pseudomonadota</taxon>
        <taxon>Alphaproteobacteria</taxon>
        <taxon>Hyphomicrobiales</taxon>
        <taxon>Rhizobiaceae</taxon>
        <taxon>Rhizobium/Agrobacterium group</taxon>
        <taxon>Allorhizobium</taxon>
    </lineage>
</organism>
<keyword evidence="6 7" id="KW-0804">Transcription</keyword>
<accession>A0A7W6K7X4</accession>
<dbReference type="GO" id="GO:0016151">
    <property type="term" value="F:nickel cation binding"/>
    <property type="evidence" value="ECO:0007669"/>
    <property type="project" value="UniProtKB-UniRule"/>
</dbReference>
<dbReference type="Pfam" id="PF08753">
    <property type="entry name" value="NikR_C"/>
    <property type="match status" value="1"/>
</dbReference>
<evidence type="ECO:0000256" key="8">
    <source>
        <dbReference type="SAM" id="MobiDB-lite"/>
    </source>
</evidence>
<dbReference type="GO" id="GO:0010045">
    <property type="term" value="P:response to nickel cation"/>
    <property type="evidence" value="ECO:0007669"/>
    <property type="project" value="InterPro"/>
</dbReference>
<evidence type="ECO:0000313" key="11">
    <source>
        <dbReference type="EMBL" id="MBB4105946.1"/>
    </source>
</evidence>
<keyword evidence="12" id="KW-1185">Reference proteome</keyword>
<feature type="binding site" evidence="7">
    <location>
        <position position="94"/>
    </location>
    <ligand>
        <name>Ni(2+)</name>
        <dbReference type="ChEBI" id="CHEBI:49786"/>
    </ligand>
</feature>
<dbReference type="CDD" id="cd22231">
    <property type="entry name" value="RHH_NikR_HicB-like"/>
    <property type="match status" value="1"/>
</dbReference>
<dbReference type="NCBIfam" id="NF003381">
    <property type="entry name" value="PRK04460.1"/>
    <property type="match status" value="1"/>
</dbReference>
<dbReference type="RefSeq" id="WP_183795891.1">
    <property type="nucleotide sequence ID" value="NZ_JACIDU010000039.1"/>
</dbReference>
<evidence type="ECO:0000256" key="1">
    <source>
        <dbReference type="ARBA" id="ARBA00008478"/>
    </source>
</evidence>
<keyword evidence="3 7" id="KW-0479">Metal-binding</keyword>
<reference evidence="11 12" key="1">
    <citation type="submission" date="2020-08" db="EMBL/GenBank/DDBJ databases">
        <title>Genomic Encyclopedia of Type Strains, Phase IV (KMG-IV): sequencing the most valuable type-strain genomes for metagenomic binning, comparative biology and taxonomic classification.</title>
        <authorList>
            <person name="Goeker M."/>
        </authorList>
    </citation>
    <scope>NUCLEOTIDE SEQUENCE [LARGE SCALE GENOMIC DNA]</scope>
    <source>
        <strain evidence="11 12">DSM 26385</strain>
    </source>
</reference>
<evidence type="ECO:0000256" key="2">
    <source>
        <dbReference type="ARBA" id="ARBA00022596"/>
    </source>
</evidence>
<sequence length="158" mass="17945">MERITITVDEDLLKEIDALSARRGYKSRSEIFRDMAREALAREAIDAAEQVDGDEPCFGTLTYVYDHGIRDLPIRLTDNHHAHHALSIATTHVHVNHDNCLEVSILSGTAGNLRKFADSVTSQRGVRYGKLHIMPLEGEDGHHHFHSHSHHRHDDHDH</sequence>
<dbReference type="PANTHER" id="PTHR34719:SF2">
    <property type="entry name" value="NICKEL-RESPONSIVE REGULATOR"/>
    <property type="match status" value="1"/>
</dbReference>
<dbReference type="PANTHER" id="PTHR34719">
    <property type="entry name" value="NICKEL-RESPONSIVE REGULATOR"/>
    <property type="match status" value="1"/>
</dbReference>